<dbReference type="EMBL" id="CAJNOC010001925">
    <property type="protein sequence ID" value="CAF0900861.1"/>
    <property type="molecule type" value="Genomic_DNA"/>
</dbReference>
<feature type="non-terminal residue" evidence="2">
    <location>
        <position position="1"/>
    </location>
</feature>
<comment type="caution">
    <text evidence="2">The sequence shown here is derived from an EMBL/GenBank/DDBJ whole genome shotgun (WGS) entry which is preliminary data.</text>
</comment>
<reference evidence="2" key="1">
    <citation type="submission" date="2021-02" db="EMBL/GenBank/DDBJ databases">
        <authorList>
            <person name="Nowell W R."/>
        </authorList>
    </citation>
    <scope>NUCLEOTIDE SEQUENCE</scope>
    <source>
        <strain evidence="2">Ploen Becks lab</strain>
    </source>
</reference>
<evidence type="ECO:0000313" key="2">
    <source>
        <dbReference type="EMBL" id="CAF0900861.1"/>
    </source>
</evidence>
<sequence>MNQEYDKRMKVREPQIEVGVRVLVKTEQTKKADPRWDPRPYSVTAMKGTMVTVSREGHATPAPLEPRAGRVTETPQAKTQAIQVATPPQAPQAPAQTSAQATTTQPAQRIHDQSNKRKVGRPTKSEAKKIAQEKTKTNPVDSEVEPPR</sequence>
<organism evidence="2 3">
    <name type="scientific">Brachionus calyciflorus</name>
    <dbReference type="NCBI Taxonomy" id="104777"/>
    <lineage>
        <taxon>Eukaryota</taxon>
        <taxon>Metazoa</taxon>
        <taxon>Spiralia</taxon>
        <taxon>Gnathifera</taxon>
        <taxon>Rotifera</taxon>
        <taxon>Eurotatoria</taxon>
        <taxon>Monogononta</taxon>
        <taxon>Pseudotrocha</taxon>
        <taxon>Ploima</taxon>
        <taxon>Brachionidae</taxon>
        <taxon>Brachionus</taxon>
    </lineage>
</organism>
<accession>A0A813ZKV0</accession>
<name>A0A813ZKV0_9BILA</name>
<evidence type="ECO:0000313" key="3">
    <source>
        <dbReference type="Proteomes" id="UP000663879"/>
    </source>
</evidence>
<evidence type="ECO:0000256" key="1">
    <source>
        <dbReference type="SAM" id="MobiDB-lite"/>
    </source>
</evidence>
<dbReference type="OrthoDB" id="5969539at2759"/>
<dbReference type="Proteomes" id="UP000663879">
    <property type="component" value="Unassembled WGS sequence"/>
</dbReference>
<gene>
    <name evidence="2" type="ORF">OXX778_LOCUS11393</name>
</gene>
<keyword evidence="3" id="KW-1185">Reference proteome</keyword>
<feature type="region of interest" description="Disordered" evidence="1">
    <location>
        <begin position="52"/>
        <end position="148"/>
    </location>
</feature>
<dbReference type="AlphaFoldDB" id="A0A813ZKV0"/>
<protein>
    <submittedName>
        <fullName evidence="2">Uncharacterized protein</fullName>
    </submittedName>
</protein>
<feature type="compositionally biased region" description="Low complexity" evidence="1">
    <location>
        <begin position="79"/>
        <end position="108"/>
    </location>
</feature>
<proteinExistence type="predicted"/>
<feature type="compositionally biased region" description="Basic and acidic residues" evidence="1">
    <location>
        <begin position="123"/>
        <end position="136"/>
    </location>
</feature>